<keyword evidence="3" id="KW-1185">Reference proteome</keyword>
<organism evidence="2 3">
    <name type="scientific">Alternaria atra</name>
    <dbReference type="NCBI Taxonomy" id="119953"/>
    <lineage>
        <taxon>Eukaryota</taxon>
        <taxon>Fungi</taxon>
        <taxon>Dikarya</taxon>
        <taxon>Ascomycota</taxon>
        <taxon>Pezizomycotina</taxon>
        <taxon>Dothideomycetes</taxon>
        <taxon>Pleosporomycetidae</taxon>
        <taxon>Pleosporales</taxon>
        <taxon>Pleosporineae</taxon>
        <taxon>Pleosporaceae</taxon>
        <taxon>Alternaria</taxon>
        <taxon>Alternaria sect. Ulocladioides</taxon>
    </lineage>
</organism>
<dbReference type="GeneID" id="67016110"/>
<sequence>MKLTLTVAALIGLFATSAVATREWVYNDHRRSLDLQEHFERTVTKHAHLCKRWDAARCLDDEDKPSPWEMEYLQRKTAKIEKQDAEHAVEKINALWNKWIVEEAERMSKGKKVDKSLE</sequence>
<keyword evidence="1" id="KW-0732">Signal</keyword>
<dbReference type="RefSeq" id="XP_043167988.1">
    <property type="nucleotide sequence ID" value="XM_043312053.1"/>
</dbReference>
<dbReference type="AlphaFoldDB" id="A0A8J2I4Z1"/>
<feature type="signal peptide" evidence="1">
    <location>
        <begin position="1"/>
        <end position="20"/>
    </location>
</feature>
<comment type="caution">
    <text evidence="2">The sequence shown here is derived from an EMBL/GenBank/DDBJ whole genome shotgun (WGS) entry which is preliminary data.</text>
</comment>
<accession>A0A8J2I4Z1</accession>
<protein>
    <submittedName>
        <fullName evidence="2">Uncharacterized protein</fullName>
    </submittedName>
</protein>
<evidence type="ECO:0000313" key="2">
    <source>
        <dbReference type="EMBL" id="CAG5156645.1"/>
    </source>
</evidence>
<feature type="chain" id="PRO_5035219949" evidence="1">
    <location>
        <begin position="21"/>
        <end position="118"/>
    </location>
</feature>
<dbReference type="Proteomes" id="UP000676310">
    <property type="component" value="Unassembled WGS sequence"/>
</dbReference>
<gene>
    <name evidence="2" type="ORF">ALTATR162_LOCUS4442</name>
</gene>
<dbReference type="OrthoDB" id="3668137at2759"/>
<proteinExistence type="predicted"/>
<name>A0A8J2I4Z1_9PLEO</name>
<evidence type="ECO:0000256" key="1">
    <source>
        <dbReference type="SAM" id="SignalP"/>
    </source>
</evidence>
<reference evidence="2" key="1">
    <citation type="submission" date="2021-05" db="EMBL/GenBank/DDBJ databases">
        <authorList>
            <person name="Stam R."/>
        </authorList>
    </citation>
    <scope>NUCLEOTIDE SEQUENCE</scope>
    <source>
        <strain evidence="2">CS162</strain>
    </source>
</reference>
<dbReference type="EMBL" id="CAJRGZ010000017">
    <property type="protein sequence ID" value="CAG5156645.1"/>
    <property type="molecule type" value="Genomic_DNA"/>
</dbReference>
<evidence type="ECO:0000313" key="3">
    <source>
        <dbReference type="Proteomes" id="UP000676310"/>
    </source>
</evidence>